<dbReference type="SUPFAM" id="SSF47954">
    <property type="entry name" value="Cyclin-like"/>
    <property type="match status" value="1"/>
</dbReference>
<proteinExistence type="predicted"/>
<comment type="caution">
    <text evidence="2">The sequence shown here is derived from an EMBL/GenBank/DDBJ whole genome shotgun (WGS) entry which is preliminary data.</text>
</comment>
<name>A0A438HXJ3_VITVI</name>
<evidence type="ECO:0000259" key="1">
    <source>
        <dbReference type="Pfam" id="PF00134"/>
    </source>
</evidence>
<dbReference type="AlphaFoldDB" id="A0A438HXJ3"/>
<accession>A0A438HXJ3</accession>
<dbReference type="InterPro" id="IPR036915">
    <property type="entry name" value="Cyclin-like_sf"/>
</dbReference>
<sequence>MQVKHTGSWLLQPMRESHLQLFALISIWISSKIHDSRPLSMKSLKSLGDGIINEQHFTTRDFLEAEVVLMQVLNFEIGASNIAFVFLEELLIQFKGIAKVGELVNFEACLDIMDLLYEKEETSVLYSSPCSLAASILACSSTVASYVITVPRQKWEFPVLPWGMIPPSVNDFLIIASLIE</sequence>
<dbReference type="Pfam" id="PF00134">
    <property type="entry name" value="Cyclin_N"/>
    <property type="match status" value="1"/>
</dbReference>
<dbReference type="Gene3D" id="1.10.472.10">
    <property type="entry name" value="Cyclin-like"/>
    <property type="match status" value="2"/>
</dbReference>
<dbReference type="InterPro" id="IPR006671">
    <property type="entry name" value="Cyclin_N"/>
</dbReference>
<gene>
    <name evidence="2" type="primary">CYCJ18_0</name>
    <name evidence="2" type="ORF">CK203_032575</name>
</gene>
<evidence type="ECO:0000313" key="2">
    <source>
        <dbReference type="EMBL" id="RVW89183.1"/>
    </source>
</evidence>
<protein>
    <submittedName>
        <fullName evidence="2">Cyclin-J18</fullName>
    </submittedName>
</protein>
<reference evidence="2 3" key="1">
    <citation type="journal article" date="2018" name="PLoS Genet.">
        <title>Population sequencing reveals clonal diversity and ancestral inbreeding in the grapevine cultivar Chardonnay.</title>
        <authorList>
            <person name="Roach M.J."/>
            <person name="Johnson D.L."/>
            <person name="Bohlmann J."/>
            <person name="van Vuuren H.J."/>
            <person name="Jones S.J."/>
            <person name="Pretorius I.S."/>
            <person name="Schmidt S.A."/>
            <person name="Borneman A.R."/>
        </authorList>
    </citation>
    <scope>NUCLEOTIDE SEQUENCE [LARGE SCALE GENOMIC DNA]</scope>
    <source>
        <strain evidence="3">cv. Chardonnay</strain>
        <tissue evidence="2">Leaf</tissue>
    </source>
</reference>
<evidence type="ECO:0000313" key="3">
    <source>
        <dbReference type="Proteomes" id="UP000288805"/>
    </source>
</evidence>
<dbReference type="Proteomes" id="UP000288805">
    <property type="component" value="Unassembled WGS sequence"/>
</dbReference>
<feature type="domain" description="Cyclin N-terminal" evidence="1">
    <location>
        <begin position="12"/>
        <end position="77"/>
    </location>
</feature>
<dbReference type="EMBL" id="QGNW01000166">
    <property type="protein sequence ID" value="RVW89183.1"/>
    <property type="molecule type" value="Genomic_DNA"/>
</dbReference>
<organism evidence="2 3">
    <name type="scientific">Vitis vinifera</name>
    <name type="common">Grape</name>
    <dbReference type="NCBI Taxonomy" id="29760"/>
    <lineage>
        <taxon>Eukaryota</taxon>
        <taxon>Viridiplantae</taxon>
        <taxon>Streptophyta</taxon>
        <taxon>Embryophyta</taxon>
        <taxon>Tracheophyta</taxon>
        <taxon>Spermatophyta</taxon>
        <taxon>Magnoliopsida</taxon>
        <taxon>eudicotyledons</taxon>
        <taxon>Gunneridae</taxon>
        <taxon>Pentapetalae</taxon>
        <taxon>rosids</taxon>
        <taxon>Vitales</taxon>
        <taxon>Vitaceae</taxon>
        <taxon>Viteae</taxon>
        <taxon>Vitis</taxon>
    </lineage>
</organism>